<name>A0ABT4B4C7_9ACTN</name>
<dbReference type="EMBL" id="JAPNTZ010000009">
    <property type="protein sequence ID" value="MCY1141347.1"/>
    <property type="molecule type" value="Genomic_DNA"/>
</dbReference>
<evidence type="ECO:0000313" key="2">
    <source>
        <dbReference type="Proteomes" id="UP001151002"/>
    </source>
</evidence>
<comment type="caution">
    <text evidence="1">The sequence shown here is derived from an EMBL/GenBank/DDBJ whole genome shotgun (WGS) entry which is preliminary data.</text>
</comment>
<evidence type="ECO:0008006" key="3">
    <source>
        <dbReference type="Google" id="ProtNLM"/>
    </source>
</evidence>
<keyword evidence="2" id="KW-1185">Reference proteome</keyword>
<dbReference type="Proteomes" id="UP001151002">
    <property type="component" value="Unassembled WGS sequence"/>
</dbReference>
<organism evidence="1 2">
    <name type="scientific">Paractinoplanes pyxinae</name>
    <dbReference type="NCBI Taxonomy" id="2997416"/>
    <lineage>
        <taxon>Bacteria</taxon>
        <taxon>Bacillati</taxon>
        <taxon>Actinomycetota</taxon>
        <taxon>Actinomycetes</taxon>
        <taxon>Micromonosporales</taxon>
        <taxon>Micromonosporaceae</taxon>
        <taxon>Paractinoplanes</taxon>
    </lineage>
</organism>
<evidence type="ECO:0000313" key="1">
    <source>
        <dbReference type="EMBL" id="MCY1141347.1"/>
    </source>
</evidence>
<sequence>MDDLELITKDELAALIRKPRSWVDKKVTAREIPFTRLGVRDIRFSRADIAAIHAMGRQPVIAA</sequence>
<accession>A0ABT4B4C7</accession>
<protein>
    <recommendedName>
        <fullName evidence="3">Helix-turn-helix domain-containing protein</fullName>
    </recommendedName>
</protein>
<gene>
    <name evidence="1" type="ORF">OWR29_25395</name>
</gene>
<reference evidence="1" key="1">
    <citation type="submission" date="2022-11" db="EMBL/GenBank/DDBJ databases">
        <authorList>
            <person name="Somphong A."/>
            <person name="Phongsopitanun W."/>
        </authorList>
    </citation>
    <scope>NUCLEOTIDE SEQUENCE</scope>
    <source>
        <strain evidence="1">Pm04-4</strain>
    </source>
</reference>
<proteinExistence type="predicted"/>
<dbReference type="RefSeq" id="WP_267565734.1">
    <property type="nucleotide sequence ID" value="NZ_JAPNTZ010000009.1"/>
</dbReference>